<evidence type="ECO:0000313" key="2">
    <source>
        <dbReference type="EMBL" id="CAG8811549.1"/>
    </source>
</evidence>
<dbReference type="Proteomes" id="UP000789396">
    <property type="component" value="Unassembled WGS sequence"/>
</dbReference>
<keyword evidence="3" id="KW-1185">Reference proteome</keyword>
<feature type="non-terminal residue" evidence="2">
    <location>
        <position position="1"/>
    </location>
</feature>
<reference evidence="2" key="1">
    <citation type="submission" date="2021-06" db="EMBL/GenBank/DDBJ databases">
        <authorList>
            <person name="Kallberg Y."/>
            <person name="Tangrot J."/>
            <person name="Rosling A."/>
        </authorList>
    </citation>
    <scope>NUCLEOTIDE SEQUENCE</scope>
    <source>
        <strain evidence="2">IN212</strain>
    </source>
</reference>
<dbReference type="AlphaFoldDB" id="A0A9N9PDM4"/>
<evidence type="ECO:0000313" key="3">
    <source>
        <dbReference type="Proteomes" id="UP000789396"/>
    </source>
</evidence>
<name>A0A9N9PDM4_9GLOM</name>
<sequence>LVALSSSENHAILAFPGRQKGHIQIVDLNTFHATTAVTRNNTAFPTNSSSSSSSFPPHHRRSSSFG</sequence>
<dbReference type="OrthoDB" id="1667587at2759"/>
<comment type="caution">
    <text evidence="2">The sequence shown here is derived from an EMBL/GenBank/DDBJ whole genome shotgun (WGS) entry which is preliminary data.</text>
</comment>
<organism evidence="2 3">
    <name type="scientific">Racocetra fulgida</name>
    <dbReference type="NCBI Taxonomy" id="60492"/>
    <lineage>
        <taxon>Eukaryota</taxon>
        <taxon>Fungi</taxon>
        <taxon>Fungi incertae sedis</taxon>
        <taxon>Mucoromycota</taxon>
        <taxon>Glomeromycotina</taxon>
        <taxon>Glomeromycetes</taxon>
        <taxon>Diversisporales</taxon>
        <taxon>Gigasporaceae</taxon>
        <taxon>Racocetra</taxon>
    </lineage>
</organism>
<dbReference type="EMBL" id="CAJVPZ010085571">
    <property type="protein sequence ID" value="CAG8811549.1"/>
    <property type="molecule type" value="Genomic_DNA"/>
</dbReference>
<gene>
    <name evidence="2" type="ORF">RFULGI_LOCUS18807</name>
</gene>
<accession>A0A9N9PDM4</accession>
<feature type="compositionally biased region" description="Basic residues" evidence="1">
    <location>
        <begin position="57"/>
        <end position="66"/>
    </location>
</feature>
<feature type="non-terminal residue" evidence="2">
    <location>
        <position position="66"/>
    </location>
</feature>
<feature type="region of interest" description="Disordered" evidence="1">
    <location>
        <begin position="41"/>
        <end position="66"/>
    </location>
</feature>
<proteinExistence type="predicted"/>
<protein>
    <submittedName>
        <fullName evidence="2">9620_t:CDS:1</fullName>
    </submittedName>
</protein>
<evidence type="ECO:0000256" key="1">
    <source>
        <dbReference type="SAM" id="MobiDB-lite"/>
    </source>
</evidence>